<dbReference type="Proteomes" id="UP000007881">
    <property type="component" value="Chromosome"/>
</dbReference>
<dbReference type="Pfam" id="PF12679">
    <property type="entry name" value="ABC2_membrane_2"/>
    <property type="match status" value="1"/>
</dbReference>
<evidence type="ECO:0000313" key="2">
    <source>
        <dbReference type="EMBL" id="BAM04955.1"/>
    </source>
</evidence>
<feature type="transmembrane region" description="Helical" evidence="1">
    <location>
        <begin position="506"/>
        <end position="528"/>
    </location>
</feature>
<feature type="transmembrane region" description="Helical" evidence="1">
    <location>
        <begin position="264"/>
        <end position="283"/>
    </location>
</feature>
<protein>
    <submittedName>
        <fullName evidence="2">Hypothetical membrane protein</fullName>
    </submittedName>
</protein>
<name>I0II67_PHYMF</name>
<feature type="transmembrane region" description="Helical" evidence="1">
    <location>
        <begin position="117"/>
        <end position="146"/>
    </location>
</feature>
<proteinExistence type="predicted"/>
<feature type="transmembrane region" description="Helical" evidence="1">
    <location>
        <begin position="74"/>
        <end position="96"/>
    </location>
</feature>
<keyword evidence="3" id="KW-1185">Reference proteome</keyword>
<keyword evidence="1" id="KW-0472">Membrane</keyword>
<reference evidence="2 3" key="1">
    <citation type="submission" date="2012-02" db="EMBL/GenBank/DDBJ databases">
        <title>Complete genome sequence of Phycisphaera mikurensis NBRC 102666.</title>
        <authorList>
            <person name="Ankai A."/>
            <person name="Hosoyama A."/>
            <person name="Terui Y."/>
            <person name="Sekine M."/>
            <person name="Fukai R."/>
            <person name="Kato Y."/>
            <person name="Nakamura S."/>
            <person name="Yamada-Narita S."/>
            <person name="Kawakoshi A."/>
            <person name="Fukunaga Y."/>
            <person name="Yamazaki S."/>
            <person name="Fujita N."/>
        </authorList>
    </citation>
    <scope>NUCLEOTIDE SEQUENCE [LARGE SCALE GENOMIC DNA]</scope>
    <source>
        <strain evidence="3">NBRC 102666 / KCTC 22515 / FYK2301M01</strain>
    </source>
</reference>
<dbReference type="GO" id="GO:0005886">
    <property type="term" value="C:plasma membrane"/>
    <property type="evidence" value="ECO:0007669"/>
    <property type="project" value="UniProtKB-SubCell"/>
</dbReference>
<dbReference type="HOGENOM" id="CLU_427504_0_0_0"/>
<dbReference type="GO" id="GO:0140359">
    <property type="term" value="F:ABC-type transporter activity"/>
    <property type="evidence" value="ECO:0007669"/>
    <property type="project" value="InterPro"/>
</dbReference>
<gene>
    <name evidence="2" type="ordered locus">PSMK_27960</name>
</gene>
<dbReference type="STRING" id="1142394.PSMK_27960"/>
<dbReference type="RefSeq" id="WP_014438165.1">
    <property type="nucleotide sequence ID" value="NC_017080.1"/>
</dbReference>
<accession>I0II67</accession>
<keyword evidence="1" id="KW-0812">Transmembrane</keyword>
<feature type="transmembrane region" description="Helical" evidence="1">
    <location>
        <begin position="340"/>
        <end position="360"/>
    </location>
</feature>
<dbReference type="PANTHER" id="PTHR43471">
    <property type="entry name" value="ABC TRANSPORTER PERMEASE"/>
    <property type="match status" value="1"/>
</dbReference>
<feature type="transmembrane region" description="Helical" evidence="1">
    <location>
        <begin position="36"/>
        <end position="54"/>
    </location>
</feature>
<feature type="transmembrane region" description="Helical" evidence="1">
    <location>
        <begin position="535"/>
        <end position="561"/>
    </location>
</feature>
<dbReference type="KEGG" id="phm:PSMK_27960"/>
<feature type="transmembrane region" description="Helical" evidence="1">
    <location>
        <begin position="184"/>
        <end position="203"/>
    </location>
</feature>
<feature type="transmembrane region" description="Helical" evidence="1">
    <location>
        <begin position="602"/>
        <end position="623"/>
    </location>
</feature>
<keyword evidence="1" id="KW-1133">Transmembrane helix</keyword>
<evidence type="ECO:0000256" key="1">
    <source>
        <dbReference type="SAM" id="Phobius"/>
    </source>
</evidence>
<sequence length="640" mass="65618">MLLYRIVASWLWDNPVARRIVGGAGRRADHLAVRMGVLLVGVTLTVGSLLYAGVLEPGVELASLAAAGTRLFALLAYAQVLGVCLLAPLFMAGAIASERQGRTWDVLLTTPLSNLQVVLGSLLGRLFFVFALLTAWLPLVAVLPLFGGVRPAAVAESFAVAAATATLVGAVAVSLSVARVGGRAAVYGFVVAVAALLAGGYALDRLLLRPLNPTPYTTWLTGLHPLLVLESRVLGEGYRPPPAAAVAGLPGLARWFLTEPLQAYLAWTLGLAACLVLASAVLVRRLGQGLGGLTTRLSGPLGRALRLGRGSRDRPAREVTGNPVAWAEANTRGKMALGILARWGFTLGSLAAAAGLLLAYHGRVLPELPPPAGGAALAGVADEQVRTLHAALSVLLLAQVAVVSLVAVYLSAGAVSREREDGTLDVLLTTPITPADYVWGKLRGLVRFLAVLLAAPVGTLGLAGGYALVAWLARDAGGYPHRWVAEVSGSGAAAMVTPAWVVLPEAALLLALVLVPFVALCVAVGMAWSLRSRGVLSAVTATLGVIAPVVLVTGLCGAPVAGRVPLLGPMLNALSPATGVPMLVNPYGLAAGFPADPSLGRIVLLAAATLAAGVYGVVVYGLVAHTVSTFDQTLRATQSA</sequence>
<feature type="transmembrane region" description="Helical" evidence="1">
    <location>
        <begin position="390"/>
        <end position="410"/>
    </location>
</feature>
<dbReference type="OrthoDB" id="270521at2"/>
<organism evidence="2 3">
    <name type="scientific">Phycisphaera mikurensis (strain NBRC 102666 / KCTC 22515 / FYK2301M01)</name>
    <dbReference type="NCBI Taxonomy" id="1142394"/>
    <lineage>
        <taxon>Bacteria</taxon>
        <taxon>Pseudomonadati</taxon>
        <taxon>Planctomycetota</taxon>
        <taxon>Phycisphaerae</taxon>
        <taxon>Phycisphaerales</taxon>
        <taxon>Phycisphaeraceae</taxon>
        <taxon>Phycisphaera</taxon>
    </lineage>
</organism>
<dbReference type="AlphaFoldDB" id="I0II67"/>
<feature type="transmembrane region" description="Helical" evidence="1">
    <location>
        <begin position="448"/>
        <end position="473"/>
    </location>
</feature>
<dbReference type="EMBL" id="AP012338">
    <property type="protein sequence ID" value="BAM04955.1"/>
    <property type="molecule type" value="Genomic_DNA"/>
</dbReference>
<evidence type="ECO:0000313" key="3">
    <source>
        <dbReference type="Proteomes" id="UP000007881"/>
    </source>
</evidence>
<feature type="transmembrane region" description="Helical" evidence="1">
    <location>
        <begin position="158"/>
        <end position="177"/>
    </location>
</feature>
<dbReference type="eggNOG" id="COG1277">
    <property type="taxonomic scope" value="Bacteria"/>
</dbReference>